<feature type="signal peptide" evidence="1">
    <location>
        <begin position="1"/>
        <end position="20"/>
    </location>
</feature>
<comment type="caution">
    <text evidence="4">The sequence shown here is derived from an EMBL/GenBank/DDBJ whole genome shotgun (WGS) entry which is preliminary data.</text>
</comment>
<protein>
    <submittedName>
        <fullName evidence="4">Repeat protein (TIGR01451 family)</fullName>
    </submittedName>
</protein>
<feature type="domain" description="SpaA-like prealbumin fold" evidence="3">
    <location>
        <begin position="509"/>
        <end position="601"/>
    </location>
</feature>
<dbReference type="EMBL" id="JAUTAS010000001">
    <property type="protein sequence ID" value="MDQ1107152.1"/>
    <property type="molecule type" value="Genomic_DNA"/>
</dbReference>
<dbReference type="Pfam" id="PF01345">
    <property type="entry name" value="DUF11"/>
    <property type="match status" value="1"/>
</dbReference>
<dbReference type="InterPro" id="IPR001434">
    <property type="entry name" value="OmcB-like_DUF11"/>
</dbReference>
<proteinExistence type="predicted"/>
<feature type="chain" id="PRO_5042933966" evidence="1">
    <location>
        <begin position="21"/>
        <end position="707"/>
    </location>
</feature>
<evidence type="ECO:0000259" key="2">
    <source>
        <dbReference type="Pfam" id="PF01345"/>
    </source>
</evidence>
<dbReference type="NCBIfam" id="TIGR01451">
    <property type="entry name" value="B_ant_repeat"/>
    <property type="match status" value="1"/>
</dbReference>
<feature type="domain" description="DUF11" evidence="2">
    <location>
        <begin position="606"/>
        <end position="698"/>
    </location>
</feature>
<evidence type="ECO:0000256" key="1">
    <source>
        <dbReference type="SAM" id="SignalP"/>
    </source>
</evidence>
<accession>A0AAP5AFS2</accession>
<dbReference type="Proteomes" id="UP001226084">
    <property type="component" value="Unassembled WGS sequence"/>
</dbReference>
<dbReference type="InterPro" id="IPR047589">
    <property type="entry name" value="DUF11_rpt"/>
</dbReference>
<name>A0AAP5AFS2_9GAMM</name>
<keyword evidence="1" id="KW-0732">Signal</keyword>
<dbReference type="AlphaFoldDB" id="A0AAP5AFS2"/>
<evidence type="ECO:0000313" key="5">
    <source>
        <dbReference type="Proteomes" id="UP001226084"/>
    </source>
</evidence>
<evidence type="ECO:0000313" key="4">
    <source>
        <dbReference type="EMBL" id="MDQ1107152.1"/>
    </source>
</evidence>
<gene>
    <name evidence="4" type="ORF">QE424_000311</name>
</gene>
<dbReference type="Pfam" id="PF20674">
    <property type="entry name" value="SpaA_3"/>
    <property type="match status" value="1"/>
</dbReference>
<evidence type="ECO:0000259" key="3">
    <source>
        <dbReference type="Pfam" id="PF20674"/>
    </source>
</evidence>
<reference evidence="4" key="1">
    <citation type="submission" date="2023-07" db="EMBL/GenBank/DDBJ databases">
        <title>Functional and genomic diversity of the sorghum phyllosphere microbiome.</title>
        <authorList>
            <person name="Shade A."/>
        </authorList>
    </citation>
    <scope>NUCLEOTIDE SEQUENCE</scope>
    <source>
        <strain evidence="4">SORGH_AS_0457</strain>
    </source>
</reference>
<sequence length="707" mass="71226">MSALIVMGLALSSIFTVANAQDACTANGACVSAGPRLAQVDSTQSPVLNLLFTTLLPGTNINITAVDWNHIAGADVNLNALLTRLNGGVAVSDPSQVLNANITLGQLQAALVSVLQADGNTLAANALNLLTPSLSGLTGNIRLADLLQVSLPPGSLANVNLDVLDLITGGVQLYNFRNVVTTPTPITLTTAQLAPLGLGGLANVRIWAQVVEPPVYNCGPVGTGFHSAAIRLKFDFDIAQGLTIAPLVNALNGLNIAGLVSLSGTTITASLLHLSVYADIARAEGTINAVNLASSAVTLQARPGLVNLYIGTISDAVFFNRTAVLTPASVTPINATTLNVTVAVSLLSALKVADVDVPLTVSLRAVATGTPSTQSVVFTGPYPQTRTLSAGTVSATALVTSLVNSLDISITSGTPVVRLVNNLVQLPLPVNSIVNAVVQTLLPVLRPVVNTVVAPVLSAVLGGVVDNLLGLLGIRIGQAVFTVESISQSCAATVQLVKTLAPTTDPGLFNLSVAQGATVLASVANVGNNGATTAVVTTPGAVYTLAETAGTATVLARYASTWECKDQAGTTLTSGTGQNFNFTSPALSAQPLNVVCRITNRTRQADLSITKSDGSGSYTPGGTASYVITVSNAGPDPVTAAQVTDTLPAGATLSAPWSCIASAGSVCSAASGGAAGTNGVSLGVDLINGGQATITVPVIFSADPAAY</sequence>
<organism evidence="4 5">
    <name type="scientific">Stenotrophomonas rhizophila</name>
    <dbReference type="NCBI Taxonomy" id="216778"/>
    <lineage>
        <taxon>Bacteria</taxon>
        <taxon>Pseudomonadati</taxon>
        <taxon>Pseudomonadota</taxon>
        <taxon>Gammaproteobacteria</taxon>
        <taxon>Lysobacterales</taxon>
        <taxon>Lysobacteraceae</taxon>
        <taxon>Stenotrophomonas</taxon>
    </lineage>
</organism>
<dbReference type="InterPro" id="IPR048834">
    <property type="entry name" value="SpaA_pre-album"/>
</dbReference>